<evidence type="ECO:0000256" key="4">
    <source>
        <dbReference type="ARBA" id="ARBA00022729"/>
    </source>
</evidence>
<keyword evidence="3" id="KW-0964">Secreted</keyword>
<dbReference type="Proteomes" id="UP001499990">
    <property type="component" value="Unassembled WGS sequence"/>
</dbReference>
<evidence type="ECO:0000313" key="10">
    <source>
        <dbReference type="EMBL" id="GAA3367241.1"/>
    </source>
</evidence>
<keyword evidence="4 8" id="KW-0732">Signal</keyword>
<evidence type="ECO:0000256" key="2">
    <source>
        <dbReference type="ARBA" id="ARBA00022512"/>
    </source>
</evidence>
<evidence type="ECO:0000313" key="12">
    <source>
        <dbReference type="Proteomes" id="UP001499990"/>
    </source>
</evidence>
<feature type="chain" id="PRO_5045029808" evidence="8">
    <location>
        <begin position="27"/>
        <end position="80"/>
    </location>
</feature>
<evidence type="ECO:0000256" key="8">
    <source>
        <dbReference type="SAM" id="SignalP"/>
    </source>
</evidence>
<reference evidence="11" key="3">
    <citation type="submission" date="2023-12" db="EMBL/GenBank/DDBJ databases">
        <authorList>
            <person name="Sun Q."/>
            <person name="Inoue M."/>
        </authorList>
    </citation>
    <scope>NUCLEOTIDE SEQUENCE</scope>
    <source>
        <strain evidence="11">JCM 9651</strain>
    </source>
</reference>
<comment type="caution">
    <text evidence="11">The sequence shown here is derived from an EMBL/GenBank/DDBJ whole genome shotgun (WGS) entry which is preliminary data.</text>
</comment>
<evidence type="ECO:0000256" key="6">
    <source>
        <dbReference type="ARBA" id="ARBA00023087"/>
    </source>
</evidence>
<accession>A0ABP6SMZ6</accession>
<reference evidence="12" key="2">
    <citation type="journal article" date="2019" name="Int. J. Syst. Evol. Microbiol.">
        <title>The Global Catalogue of Microorganisms (GCM) 10K type strain sequencing project: providing services to taxonomists for standard genome sequencing and annotation.</title>
        <authorList>
            <consortium name="The Broad Institute Genomics Platform"/>
            <consortium name="The Broad Institute Genome Sequencing Center for Infectious Disease"/>
            <person name="Wu L."/>
            <person name="Ma J."/>
        </authorList>
    </citation>
    <scope>NUCLEOTIDE SEQUENCE [LARGE SCALE GENOMIC DNA]</scope>
    <source>
        <strain evidence="12">JCM 9651</strain>
    </source>
</reference>
<evidence type="ECO:0000313" key="11">
    <source>
        <dbReference type="EMBL" id="GAA3380461.1"/>
    </source>
</evidence>
<dbReference type="InterPro" id="IPR005528">
    <property type="entry name" value="ChpA-H"/>
</dbReference>
<sequence length="80" mass="7767">MKLKKAAVVLIAAGGLIAFGSGVASAQDDPYAVGITGPSSGILTGNNVLVPIGLDLNACGNSINVIGLLNPAWGSTCSNG</sequence>
<evidence type="ECO:0000256" key="3">
    <source>
        <dbReference type="ARBA" id="ARBA00022525"/>
    </source>
</evidence>
<evidence type="ECO:0000256" key="7">
    <source>
        <dbReference type="PROSITE-ProRule" id="PRU01232"/>
    </source>
</evidence>
<feature type="domain" description="Chaplin" evidence="9">
    <location>
        <begin position="39"/>
        <end position="79"/>
    </location>
</feature>
<comment type="subcellular location">
    <subcellularLocation>
        <location evidence="1">Secreted</location>
        <location evidence="1">Cell wall</location>
    </subcellularLocation>
</comment>
<dbReference type="EMBL" id="BAAAYL010000001">
    <property type="protein sequence ID" value="GAA3380461.1"/>
    <property type="molecule type" value="Genomic_DNA"/>
</dbReference>
<organism evidence="11 12">
    <name type="scientific">Streptomyces sannanensis</name>
    <dbReference type="NCBI Taxonomy" id="285536"/>
    <lineage>
        <taxon>Bacteria</taxon>
        <taxon>Bacillati</taxon>
        <taxon>Actinomycetota</taxon>
        <taxon>Actinomycetes</taxon>
        <taxon>Kitasatosporales</taxon>
        <taxon>Streptomycetaceae</taxon>
        <taxon>Streptomyces</taxon>
    </lineage>
</organism>
<protein>
    <submittedName>
        <fullName evidence="11">Chaplin ChpF</fullName>
    </submittedName>
</protein>
<reference evidence="11" key="1">
    <citation type="journal article" date="2014" name="Int. J. Syst. Evol. Microbiol.">
        <title>Complete genome of a new Firmicutes species belonging to the dominant human colonic microbiota ('Ruminococcus bicirculans') reveals two chromosomes and a selective capacity to utilize plant glucans.</title>
        <authorList>
            <consortium name="NISC Comparative Sequencing Program"/>
            <person name="Wegmann U."/>
            <person name="Louis P."/>
            <person name="Goesmann A."/>
            <person name="Henrissat B."/>
            <person name="Duncan S.H."/>
            <person name="Flint H.J."/>
        </authorList>
    </citation>
    <scope>NUCLEOTIDE SEQUENCE</scope>
    <source>
        <strain evidence="11">JCM 9651</strain>
    </source>
</reference>
<gene>
    <name evidence="11" type="primary">chpF_3</name>
    <name evidence="10" type="synonym">chpF_1</name>
    <name evidence="10" type="ORF">GCM10020367_00670</name>
    <name evidence="11" type="ORF">GCM10020367_68170</name>
</gene>
<evidence type="ECO:0000256" key="1">
    <source>
        <dbReference type="ARBA" id="ARBA00004191"/>
    </source>
</evidence>
<proteinExistence type="predicted"/>
<feature type="signal peptide" evidence="8">
    <location>
        <begin position="1"/>
        <end position="26"/>
    </location>
</feature>
<dbReference type="Pfam" id="PF03777">
    <property type="entry name" value="ChpA-C"/>
    <property type="match status" value="1"/>
</dbReference>
<dbReference type="EMBL" id="BAAAYL010000001">
    <property type="protein sequence ID" value="GAA3367241.1"/>
    <property type="molecule type" value="Genomic_DNA"/>
</dbReference>
<keyword evidence="6 7" id="KW-0034">Amyloid</keyword>
<keyword evidence="12" id="KW-1185">Reference proteome</keyword>
<keyword evidence="5" id="KW-0130">Cell adhesion</keyword>
<evidence type="ECO:0000256" key="5">
    <source>
        <dbReference type="ARBA" id="ARBA00022889"/>
    </source>
</evidence>
<evidence type="ECO:0000259" key="9">
    <source>
        <dbReference type="PROSITE" id="PS51884"/>
    </source>
</evidence>
<dbReference type="PROSITE" id="PS51884">
    <property type="entry name" value="CHAPLIN"/>
    <property type="match status" value="1"/>
</dbReference>
<keyword evidence="2" id="KW-0134">Cell wall</keyword>
<dbReference type="RefSeq" id="WP_345033660.1">
    <property type="nucleotide sequence ID" value="NZ_BAAAYL010000001.1"/>
</dbReference>
<name>A0ABP6SMZ6_9ACTN</name>